<dbReference type="InterPro" id="IPR000297">
    <property type="entry name" value="PPIase_PpiC"/>
</dbReference>
<dbReference type="SUPFAM" id="SSF54534">
    <property type="entry name" value="FKBP-like"/>
    <property type="match status" value="1"/>
</dbReference>
<dbReference type="PROSITE" id="PS50198">
    <property type="entry name" value="PPIC_PPIASE_2"/>
    <property type="match status" value="1"/>
</dbReference>
<gene>
    <name evidence="1" type="primary">peb4</name>
    <name evidence="1" type="ORF">CRECT_0937</name>
</gene>
<accession>A0A6G5QLN1</accession>
<dbReference type="EMBL" id="CP012543">
    <property type="protein sequence ID" value="QCD46608.1"/>
    <property type="molecule type" value="Genomic_DNA"/>
</dbReference>
<evidence type="ECO:0000313" key="1">
    <source>
        <dbReference type="EMBL" id="QCD46608.1"/>
    </source>
</evidence>
<dbReference type="PANTHER" id="PTHR47245:SF2">
    <property type="entry name" value="PEPTIDYL-PROLYL CIS-TRANS ISOMERASE HP_0175-RELATED"/>
    <property type="match status" value="1"/>
</dbReference>
<keyword evidence="1" id="KW-0413">Isomerase</keyword>
<dbReference type="KEGG" id="crx:CRECT_0937"/>
<dbReference type="Gene3D" id="3.10.50.40">
    <property type="match status" value="1"/>
</dbReference>
<protein>
    <submittedName>
        <fullName evidence="1">SurA-like chaperone / peptidyl-prolyl cis-trans isomerase</fullName>
    </submittedName>
</protein>
<dbReference type="RefSeq" id="WP_004319370.1">
    <property type="nucleotide sequence ID" value="NZ_CAJPTG010000074.1"/>
</dbReference>
<dbReference type="InterPro" id="IPR027304">
    <property type="entry name" value="Trigger_fact/SurA_dom_sf"/>
</dbReference>
<evidence type="ECO:0000313" key="2">
    <source>
        <dbReference type="Proteomes" id="UP000502377"/>
    </source>
</evidence>
<sequence>MNKFLFATLSLAAAMSLNAAVHATVNGSDITDKDIAFTLAAMPGVTLEQLPKDTQKKVIDETISRKLLLDEAKKSGLEKTDEYKAALEEVKDNIALDLWMKRIFDNVKVSENEISDFYNKNKAEFAVPAQVKAKHILVAAEKDANDVIAALKGLKGDALVKKFEELAKAKSTDQGSAENGGELGWFGQSQMVKPFADAAFALKKGEITAKPVKSNFGYHVILKEDSKAAGTVGLNEVKPQIEGNLKMEKFRNDIRKRGDELRAKAKVEYK</sequence>
<dbReference type="Pfam" id="PF13145">
    <property type="entry name" value="Rotamase_2"/>
    <property type="match status" value="1"/>
</dbReference>
<proteinExistence type="predicted"/>
<dbReference type="GO" id="GO:0003755">
    <property type="term" value="F:peptidyl-prolyl cis-trans isomerase activity"/>
    <property type="evidence" value="ECO:0007669"/>
    <property type="project" value="InterPro"/>
</dbReference>
<organism evidence="1 2">
    <name type="scientific">Campylobacter rectus</name>
    <name type="common">Wolinella recta</name>
    <dbReference type="NCBI Taxonomy" id="203"/>
    <lineage>
        <taxon>Bacteria</taxon>
        <taxon>Pseudomonadati</taxon>
        <taxon>Campylobacterota</taxon>
        <taxon>Epsilonproteobacteria</taxon>
        <taxon>Campylobacterales</taxon>
        <taxon>Campylobacteraceae</taxon>
        <taxon>Campylobacter</taxon>
    </lineage>
</organism>
<dbReference type="PANTHER" id="PTHR47245">
    <property type="entry name" value="PEPTIDYLPROLYL ISOMERASE"/>
    <property type="match status" value="1"/>
</dbReference>
<dbReference type="Gene3D" id="1.10.8.1040">
    <property type="match status" value="1"/>
</dbReference>
<dbReference type="AlphaFoldDB" id="A0A6G5QLN1"/>
<dbReference type="PROSITE" id="PS01096">
    <property type="entry name" value="PPIC_PPIASE_1"/>
    <property type="match status" value="1"/>
</dbReference>
<dbReference type="Proteomes" id="UP000502377">
    <property type="component" value="Chromosome"/>
</dbReference>
<dbReference type="InterPro" id="IPR050245">
    <property type="entry name" value="PrsA_foldase"/>
</dbReference>
<dbReference type="InterPro" id="IPR023058">
    <property type="entry name" value="PPIase_PpiC_CS"/>
</dbReference>
<dbReference type="SUPFAM" id="SSF109998">
    <property type="entry name" value="Triger factor/SurA peptide-binding domain-like"/>
    <property type="match status" value="1"/>
</dbReference>
<name>A0A6G5QLN1_CAMRE</name>
<reference evidence="1 2" key="1">
    <citation type="submission" date="2016-07" db="EMBL/GenBank/DDBJ databases">
        <title>Comparative genomics of the Campylobacter concisus group.</title>
        <authorList>
            <person name="Miller W.G."/>
            <person name="Yee E."/>
            <person name="Chapman M.H."/>
            <person name="Huynh S."/>
            <person name="Bono J.L."/>
            <person name="On S.L.W."/>
            <person name="StLeger J."/>
            <person name="Foster G."/>
            <person name="Parker C.T."/>
        </authorList>
    </citation>
    <scope>NUCLEOTIDE SEQUENCE [LARGE SCALE GENOMIC DNA]</scope>
    <source>
        <strain evidence="1 2">ATCC 33238</strain>
    </source>
</reference>
<dbReference type="InterPro" id="IPR046357">
    <property type="entry name" value="PPIase_dom_sf"/>
</dbReference>